<gene>
    <name evidence="1" type="ORF">SAMN02745181_1269</name>
</gene>
<accession>A0A1M6GU48</accession>
<dbReference type="AlphaFoldDB" id="A0A1M6GU48"/>
<proteinExistence type="predicted"/>
<dbReference type="RefSeq" id="WP_143158652.1">
    <property type="nucleotide sequence ID" value="NZ_FQYR01000003.1"/>
</dbReference>
<evidence type="ECO:0000313" key="2">
    <source>
        <dbReference type="Proteomes" id="UP000184510"/>
    </source>
</evidence>
<protein>
    <submittedName>
        <fullName evidence="1">Uncharacterized protein</fullName>
    </submittedName>
</protein>
<reference evidence="1 2" key="1">
    <citation type="submission" date="2016-11" db="EMBL/GenBank/DDBJ databases">
        <authorList>
            <person name="Jaros S."/>
            <person name="Januszkiewicz K."/>
            <person name="Wedrychowicz H."/>
        </authorList>
    </citation>
    <scope>NUCLEOTIDE SEQUENCE [LARGE SCALE GENOMIC DNA]</scope>
    <source>
        <strain evidence="1 2">DSM 18772</strain>
    </source>
</reference>
<sequence length="126" mass="14597">MKDHNSLLHIPSLVETVDPRWRHYAGKAHTVSRQPLIQKFQDDVIGLGYAHYTNDLTFMVSGWCPKEKWASNTVKQADITLEDVLLSGRPDFTPTTQQLYYLKTILKKVSQIYHEPHIPNVVRKQI</sequence>
<dbReference type="EMBL" id="FQYR01000003">
    <property type="protein sequence ID" value="SHJ13498.1"/>
    <property type="molecule type" value="Genomic_DNA"/>
</dbReference>
<name>A0A1M6GU48_9BACT</name>
<dbReference type="InParanoid" id="A0A1M6GU48"/>
<organism evidence="1 2">
    <name type="scientific">Rubritalea squalenifaciens DSM 18772</name>
    <dbReference type="NCBI Taxonomy" id="1123071"/>
    <lineage>
        <taxon>Bacteria</taxon>
        <taxon>Pseudomonadati</taxon>
        <taxon>Verrucomicrobiota</taxon>
        <taxon>Verrucomicrobiia</taxon>
        <taxon>Verrucomicrobiales</taxon>
        <taxon>Rubritaleaceae</taxon>
        <taxon>Rubritalea</taxon>
    </lineage>
</organism>
<keyword evidence="2" id="KW-1185">Reference proteome</keyword>
<dbReference type="Proteomes" id="UP000184510">
    <property type="component" value="Unassembled WGS sequence"/>
</dbReference>
<evidence type="ECO:0000313" key="1">
    <source>
        <dbReference type="EMBL" id="SHJ13498.1"/>
    </source>
</evidence>